<dbReference type="EMBL" id="ACIL03000016">
    <property type="protein sequence ID" value="ESL02292.1"/>
    <property type="molecule type" value="Genomic_DNA"/>
</dbReference>
<evidence type="ECO:0000313" key="2">
    <source>
        <dbReference type="EMBL" id="ESL02292.1"/>
    </source>
</evidence>
<dbReference type="OrthoDB" id="2162583at2"/>
<dbReference type="AlphaFoldDB" id="V2Y2K8"/>
<keyword evidence="3" id="KW-1185">Reference proteome</keyword>
<gene>
    <name evidence="2" type="ORF">GCWU0000282_002426</name>
</gene>
<reference evidence="2 3" key="1">
    <citation type="submission" date="2013-06" db="EMBL/GenBank/DDBJ databases">
        <authorList>
            <person name="Weinstock G."/>
            <person name="Sodergren E."/>
            <person name="Clifton S."/>
            <person name="Fulton L."/>
            <person name="Fulton B."/>
            <person name="Courtney L."/>
            <person name="Fronick C."/>
            <person name="Harrison M."/>
            <person name="Strong C."/>
            <person name="Farmer C."/>
            <person name="Delahaunty K."/>
            <person name="Markovic C."/>
            <person name="Hall O."/>
            <person name="Minx P."/>
            <person name="Tomlinson C."/>
            <person name="Mitreva M."/>
            <person name="Nelson J."/>
            <person name="Hou S."/>
            <person name="Wollam A."/>
            <person name="Pepin K.H."/>
            <person name="Johnson M."/>
            <person name="Bhonagiri V."/>
            <person name="Nash W.E."/>
            <person name="Warren W."/>
            <person name="Chinwalla A."/>
            <person name="Mardis E.R."/>
            <person name="Wilson R.K."/>
        </authorList>
    </citation>
    <scope>NUCLEOTIDE SEQUENCE [LARGE SCALE GENOMIC DNA]</scope>
    <source>
        <strain evidence="2 3">ATCC 51271</strain>
    </source>
</reference>
<proteinExistence type="inferred from homology"/>
<dbReference type="HOGENOM" id="CLU_040782_3_1_9"/>
<evidence type="ECO:0008006" key="4">
    <source>
        <dbReference type="Google" id="ProtNLM"/>
    </source>
</evidence>
<comment type="similarity">
    <text evidence="1">Belongs to the UPF0236 family.</text>
</comment>
<sequence>MSKYKGKFEELELAIYHMIMEIACDVFKILLEEYDEEIMENRDKQRYRNMGLRNQNLKTMFGVVQYKRHLYLDNKKKTYIFLLDENLKLETFGNYTLNLADRIKQLVTEVPYREVEEQLENLTNIRLSHQSIWNIVQKIGGEIFEEYKNKKEEENQGMLKTEFLFEEHDGVYLRSREKSNERGIEIKAGTFYTGWEKNGENSHKLENKVVFAAAIPAEEFIEIKETLADYTYDMDKVKYRIMNCDGAGWTFNNSDQTAVRQLDFFHIKQAIYMAISNKEQIKALYEMLIKKEYDKMLEHIKVLERECTVENKKKIIADLYRYLSNYRTELERYKGKIAYTGDKLLRNMGIQENQNYILITRRMKHRRMAWTKKGATNLALIVCDEINNKTWNKIDRESRKTKLNEEILVNATHRSVEKISPYFNTDGKYGINDRILGNMLTRLRNVSFA</sequence>
<comment type="caution">
    <text evidence="2">The sequence shown here is derived from an EMBL/GenBank/DDBJ whole genome shotgun (WGS) entry which is preliminary data.</text>
</comment>
<evidence type="ECO:0000256" key="1">
    <source>
        <dbReference type="ARBA" id="ARBA00006539"/>
    </source>
</evidence>
<dbReference type="Pfam" id="PF06782">
    <property type="entry name" value="UPF0236"/>
    <property type="match status" value="1"/>
</dbReference>
<evidence type="ECO:0000313" key="3">
    <source>
        <dbReference type="Proteomes" id="UP000018227"/>
    </source>
</evidence>
<dbReference type="Proteomes" id="UP000018227">
    <property type="component" value="Unassembled WGS sequence"/>
</dbReference>
<protein>
    <recommendedName>
        <fullName evidence="4">ISLre2 family transposase</fullName>
    </recommendedName>
</protein>
<name>V2Y2K8_9FIRM</name>
<dbReference type="STRING" id="592026.GCWU0000282_002426"/>
<organism evidence="2 3">
    <name type="scientific">Catonella morbi ATCC 51271</name>
    <dbReference type="NCBI Taxonomy" id="592026"/>
    <lineage>
        <taxon>Bacteria</taxon>
        <taxon>Bacillati</taxon>
        <taxon>Bacillota</taxon>
        <taxon>Clostridia</taxon>
        <taxon>Lachnospirales</taxon>
        <taxon>Lachnospiraceae</taxon>
        <taxon>Catonella</taxon>
    </lineage>
</organism>
<dbReference type="eggNOG" id="ENOG5031FFI">
    <property type="taxonomic scope" value="Bacteria"/>
</dbReference>
<dbReference type="InterPro" id="IPR009620">
    <property type="entry name" value="UPF0236"/>
</dbReference>
<accession>V2Y2K8</accession>
<dbReference type="NCBIfam" id="NF033529">
    <property type="entry name" value="transpos_ISLre2"/>
    <property type="match status" value="1"/>
</dbReference>
<dbReference type="RefSeq" id="WP_023355286.1">
    <property type="nucleotide sequence ID" value="NZ_KI535369.1"/>
</dbReference>